<protein>
    <recommendedName>
        <fullName evidence="3">Sulfatase N-terminal domain-containing protein</fullName>
    </recommendedName>
</protein>
<feature type="transmembrane region" description="Helical" evidence="1">
    <location>
        <begin position="143"/>
        <end position="170"/>
    </location>
</feature>
<organism evidence="2">
    <name type="scientific">marine metagenome</name>
    <dbReference type="NCBI Taxonomy" id="408172"/>
    <lineage>
        <taxon>unclassified sequences</taxon>
        <taxon>metagenomes</taxon>
        <taxon>ecological metagenomes</taxon>
    </lineage>
</organism>
<feature type="transmembrane region" description="Helical" evidence="1">
    <location>
        <begin position="104"/>
        <end position="123"/>
    </location>
</feature>
<gene>
    <name evidence="2" type="ORF">METZ01_LOCUS163951</name>
</gene>
<dbReference type="AlphaFoldDB" id="A0A382BD25"/>
<dbReference type="Gene3D" id="3.40.720.10">
    <property type="entry name" value="Alkaline Phosphatase, subunit A"/>
    <property type="match status" value="1"/>
</dbReference>
<feature type="transmembrane region" description="Helical" evidence="1">
    <location>
        <begin position="18"/>
        <end position="38"/>
    </location>
</feature>
<keyword evidence="1" id="KW-0812">Transmembrane</keyword>
<dbReference type="PANTHER" id="PTHR47371:SF3">
    <property type="entry name" value="PHOSPHOGLYCEROL TRANSFERASE I"/>
    <property type="match status" value="1"/>
</dbReference>
<accession>A0A382BD25</accession>
<evidence type="ECO:0008006" key="3">
    <source>
        <dbReference type="Google" id="ProtNLM"/>
    </source>
</evidence>
<keyword evidence="1" id="KW-1133">Transmembrane helix</keyword>
<reference evidence="2" key="1">
    <citation type="submission" date="2018-05" db="EMBL/GenBank/DDBJ databases">
        <authorList>
            <person name="Lanie J.A."/>
            <person name="Ng W.-L."/>
            <person name="Kazmierczak K.M."/>
            <person name="Andrzejewski T.M."/>
            <person name="Davidsen T.M."/>
            <person name="Wayne K.J."/>
            <person name="Tettelin H."/>
            <person name="Glass J.I."/>
            <person name="Rusch D."/>
            <person name="Podicherti R."/>
            <person name="Tsui H.-C.T."/>
            <person name="Winkler M.E."/>
        </authorList>
    </citation>
    <scope>NUCLEOTIDE SEQUENCE</scope>
</reference>
<proteinExistence type="predicted"/>
<name>A0A382BD25_9ZZZZ</name>
<dbReference type="InterPro" id="IPR017850">
    <property type="entry name" value="Alkaline_phosphatase_core_sf"/>
</dbReference>
<keyword evidence="1" id="KW-0472">Membrane</keyword>
<sequence length="400" mass="46711">MNTPSFFGGYWGSSIQKLLVSFLTLMGLLLTGRIYFFLDFAPTGFWEETTWLEIVLVFLSATRFDMSLASVVIFFPVIGTLFLVPFSKRTGEIWEIICKWYIRVFLYVTVLFSIVSHYFFYYYHEHFNSFFWEFWENWENSKLVIWSLFDELPILKVSISLFGLLIWVNLLRKIMQPLVASFSGLLSKKISLIMIPLLLLVGARGTLDSLPLAMQRYQGEVSSIPHLNLIHGNPYYELFSSWENTIEASDSFVVKKFLQKSSTKIPKWFATAAELDDNRKFRGTDEATFHIEYQVPALREKYLKQKPKHIVFIFMESQPAWLSNFKSGGFQQKVRKNLEQIKKQSLSFNNFFQAGGGSINNIMKINLSIPTNKHYRIAFSSEIYKPFSTTFPRIMERQGY</sequence>
<dbReference type="EMBL" id="UINC01029040">
    <property type="protein sequence ID" value="SVB11097.1"/>
    <property type="molecule type" value="Genomic_DNA"/>
</dbReference>
<evidence type="ECO:0000313" key="2">
    <source>
        <dbReference type="EMBL" id="SVB11097.1"/>
    </source>
</evidence>
<feature type="non-terminal residue" evidence="2">
    <location>
        <position position="400"/>
    </location>
</feature>
<dbReference type="PANTHER" id="PTHR47371">
    <property type="entry name" value="LIPOTEICHOIC ACID SYNTHASE"/>
    <property type="match status" value="1"/>
</dbReference>
<dbReference type="InterPro" id="IPR050448">
    <property type="entry name" value="OpgB/LTA_synthase_biosynth"/>
</dbReference>
<feature type="transmembrane region" description="Helical" evidence="1">
    <location>
        <begin position="66"/>
        <end position="84"/>
    </location>
</feature>
<evidence type="ECO:0000256" key="1">
    <source>
        <dbReference type="SAM" id="Phobius"/>
    </source>
</evidence>